<proteinExistence type="predicted"/>
<dbReference type="Proteomes" id="UP000663881">
    <property type="component" value="Unassembled WGS sequence"/>
</dbReference>
<dbReference type="InterPro" id="IPR052201">
    <property type="entry name" value="LRR-containing_regulator"/>
</dbReference>
<dbReference type="InterPro" id="IPR001611">
    <property type="entry name" value="Leu-rich_rpt"/>
</dbReference>
<comment type="caution">
    <text evidence="3">The sequence shown here is derived from an EMBL/GenBank/DDBJ whole genome shotgun (WGS) entry which is preliminary data.</text>
</comment>
<dbReference type="SMART" id="SM00368">
    <property type="entry name" value="LRR_RI"/>
    <property type="match status" value="3"/>
</dbReference>
<feature type="transmembrane region" description="Helical" evidence="2">
    <location>
        <begin position="224"/>
        <end position="244"/>
    </location>
</feature>
<organism evidence="3 4">
    <name type="scientific">Adineta steineri</name>
    <dbReference type="NCBI Taxonomy" id="433720"/>
    <lineage>
        <taxon>Eukaryota</taxon>
        <taxon>Metazoa</taxon>
        <taxon>Spiralia</taxon>
        <taxon>Gnathifera</taxon>
        <taxon>Rotifera</taxon>
        <taxon>Eurotatoria</taxon>
        <taxon>Bdelloidea</taxon>
        <taxon>Adinetida</taxon>
        <taxon>Adinetidae</taxon>
        <taxon>Adineta</taxon>
    </lineage>
</organism>
<keyword evidence="2" id="KW-0472">Membrane</keyword>
<name>A0A819L9P6_9BILA</name>
<dbReference type="Pfam" id="PF13516">
    <property type="entry name" value="LRR_6"/>
    <property type="match status" value="3"/>
</dbReference>
<dbReference type="EMBL" id="CAJOAY010002566">
    <property type="protein sequence ID" value="CAF3962469.1"/>
    <property type="molecule type" value="Genomic_DNA"/>
</dbReference>
<evidence type="ECO:0000256" key="2">
    <source>
        <dbReference type="SAM" id="Phobius"/>
    </source>
</evidence>
<keyword evidence="2" id="KW-0812">Transmembrane</keyword>
<keyword evidence="1" id="KW-0677">Repeat</keyword>
<dbReference type="InterPro" id="IPR032675">
    <property type="entry name" value="LRR_dom_sf"/>
</dbReference>
<dbReference type="SUPFAM" id="SSF52047">
    <property type="entry name" value="RNI-like"/>
    <property type="match status" value="1"/>
</dbReference>
<keyword evidence="2" id="KW-1133">Transmembrane helix</keyword>
<gene>
    <name evidence="3" type="ORF">OKA104_LOCUS27617</name>
</gene>
<dbReference type="Gene3D" id="1.20.140.150">
    <property type="match status" value="1"/>
</dbReference>
<reference evidence="3" key="1">
    <citation type="submission" date="2021-02" db="EMBL/GenBank/DDBJ databases">
        <authorList>
            <person name="Nowell W R."/>
        </authorList>
    </citation>
    <scope>NUCLEOTIDE SEQUENCE</scope>
</reference>
<dbReference type="Gene3D" id="3.80.10.10">
    <property type="entry name" value="Ribonuclease Inhibitor"/>
    <property type="match status" value="1"/>
</dbReference>
<feature type="transmembrane region" description="Helical" evidence="2">
    <location>
        <begin position="312"/>
        <end position="335"/>
    </location>
</feature>
<dbReference type="PANTHER" id="PTHR24111">
    <property type="entry name" value="LEUCINE-RICH REPEAT-CONTAINING PROTEIN 34"/>
    <property type="match status" value="1"/>
</dbReference>
<sequence length="418" mass="46626">MLRGPNRNQLSSDDENIPETKIQRRVRMLEFYATVKDTELKEIINSQNCCSTIDVSCQKLDDSNMATVIKYGINEKKCKSLNLWGNRFTYKSITILTNVLGGNTTLRELDLSHNLLTDQGVEIISHFLSLNTCAIKDLDLSGNDITDDGAQYLANMLTKNQTIKFLSLNKNLITDYGLSLLVKAVKNSNNKLTVLKLESNPDITPNGVEHAINELKENKILQDIYFKHLIFGAIALLLACVGIGSSNWQTTSTNTTTGQTYIDSVANFFYACRLNLTGDAQCGQRSSDHNNIQYYIINSTGNSTEWNLHLTFAAGLSIIGIIFIFIGTVTNLLMFFGDRATWIYLIAPTFLFNACLFMLAGLAEGARVLLYNGYSANLYEVAHVLIIFSLLTSAIAAGCLYDRPLYTQAHKKLKRTKK</sequence>
<dbReference type="AlphaFoldDB" id="A0A819L9P6"/>
<protein>
    <submittedName>
        <fullName evidence="3">Uncharacterized protein</fullName>
    </submittedName>
</protein>
<dbReference type="PANTHER" id="PTHR24111:SF0">
    <property type="entry name" value="LEUCINE-RICH REPEAT-CONTAINING PROTEIN"/>
    <property type="match status" value="1"/>
</dbReference>
<feature type="transmembrane region" description="Helical" evidence="2">
    <location>
        <begin position="382"/>
        <end position="401"/>
    </location>
</feature>
<evidence type="ECO:0000256" key="1">
    <source>
        <dbReference type="ARBA" id="ARBA00022737"/>
    </source>
</evidence>
<evidence type="ECO:0000313" key="4">
    <source>
        <dbReference type="Proteomes" id="UP000663881"/>
    </source>
</evidence>
<accession>A0A819L9P6</accession>
<evidence type="ECO:0000313" key="3">
    <source>
        <dbReference type="EMBL" id="CAF3962469.1"/>
    </source>
</evidence>
<feature type="transmembrane region" description="Helical" evidence="2">
    <location>
        <begin position="342"/>
        <end position="362"/>
    </location>
</feature>